<feature type="signal peptide" evidence="1">
    <location>
        <begin position="1"/>
        <end position="19"/>
    </location>
</feature>
<accession>A0ABT2VNR3</accession>
<gene>
    <name evidence="2" type="ORF">OCL06_09050</name>
</gene>
<evidence type="ECO:0000313" key="2">
    <source>
        <dbReference type="EMBL" id="MCU7554745.1"/>
    </source>
</evidence>
<evidence type="ECO:0008006" key="4">
    <source>
        <dbReference type="Google" id="ProtNLM"/>
    </source>
</evidence>
<keyword evidence="1" id="KW-0732">Signal</keyword>
<keyword evidence="3" id="KW-1185">Reference proteome</keyword>
<name>A0ABT2VNR3_9ALTE</name>
<organism evidence="2 3">
    <name type="scientific">Alteromonas salexigens</name>
    <dbReference type="NCBI Taxonomy" id="2982530"/>
    <lineage>
        <taxon>Bacteria</taxon>
        <taxon>Pseudomonadati</taxon>
        <taxon>Pseudomonadota</taxon>
        <taxon>Gammaproteobacteria</taxon>
        <taxon>Alteromonadales</taxon>
        <taxon>Alteromonadaceae</taxon>
        <taxon>Alteromonas/Salinimonas group</taxon>
        <taxon>Alteromonas</taxon>
    </lineage>
</organism>
<dbReference type="Gene3D" id="3.15.10.40">
    <property type="entry name" value="Uncharacterised protein PF07273, DUF1439"/>
    <property type="match status" value="1"/>
</dbReference>
<sequence length="168" mass="19399">MLRPLLCALFLLLALPVSAVTFTLSEKHVNEMVKVTFPQTQYYNDIKLTFTDPVVTLGSEDDDVAVKVRIRAERADQTLEAEGEMQGLLKYRPARKELQIEKPMLVDFRVLENSLSDSRELLEAINQMQGRQFPMILLLDFTELNLPLFGNQMPRRIEIRNKHLVIEL</sequence>
<comment type="caution">
    <text evidence="2">The sequence shown here is derived from an EMBL/GenBank/DDBJ whole genome shotgun (WGS) entry which is preliminary data.</text>
</comment>
<dbReference type="EMBL" id="JAOTJC010000007">
    <property type="protein sequence ID" value="MCU7554745.1"/>
    <property type="molecule type" value="Genomic_DNA"/>
</dbReference>
<dbReference type="Proteomes" id="UP001209257">
    <property type="component" value="Unassembled WGS sequence"/>
</dbReference>
<reference evidence="3" key="1">
    <citation type="submission" date="2023-07" db="EMBL/GenBank/DDBJ databases">
        <title>Study on multiphase classification of strain Alteromonas salexigens isolated from the Yellow Sea.</title>
        <authorList>
            <person name="Sun L."/>
        </authorList>
    </citation>
    <scope>NUCLEOTIDE SEQUENCE [LARGE SCALE GENOMIC DNA]</scope>
    <source>
        <strain evidence="3">ASW11-19</strain>
    </source>
</reference>
<evidence type="ECO:0000313" key="3">
    <source>
        <dbReference type="Proteomes" id="UP001209257"/>
    </source>
</evidence>
<protein>
    <recommendedName>
        <fullName evidence="4">DUF1439 domain-containing protein</fullName>
    </recommendedName>
</protein>
<proteinExistence type="predicted"/>
<feature type="chain" id="PRO_5045645751" description="DUF1439 domain-containing protein" evidence="1">
    <location>
        <begin position="20"/>
        <end position="168"/>
    </location>
</feature>
<evidence type="ECO:0000256" key="1">
    <source>
        <dbReference type="SAM" id="SignalP"/>
    </source>
</evidence>